<proteinExistence type="predicted"/>
<dbReference type="EMBL" id="FRCY01000004">
    <property type="protein sequence ID" value="SHM90152.1"/>
    <property type="molecule type" value="Genomic_DNA"/>
</dbReference>
<evidence type="ECO:0000256" key="1">
    <source>
        <dbReference type="SAM" id="MobiDB-lite"/>
    </source>
</evidence>
<protein>
    <recommendedName>
        <fullName evidence="3">DUF305 domain-containing protein</fullName>
    </recommendedName>
</protein>
<organism evidence="4 5">
    <name type="scientific">Cyclobacterium lianum</name>
    <dbReference type="NCBI Taxonomy" id="388280"/>
    <lineage>
        <taxon>Bacteria</taxon>
        <taxon>Pseudomonadati</taxon>
        <taxon>Bacteroidota</taxon>
        <taxon>Cytophagia</taxon>
        <taxon>Cytophagales</taxon>
        <taxon>Cyclobacteriaceae</taxon>
        <taxon>Cyclobacterium</taxon>
    </lineage>
</organism>
<feature type="transmembrane region" description="Helical" evidence="2">
    <location>
        <begin position="12"/>
        <end position="32"/>
    </location>
</feature>
<gene>
    <name evidence="4" type="ORF">SAMN04488057_104295</name>
</gene>
<keyword evidence="2" id="KW-1133">Transmembrane helix</keyword>
<dbReference type="InterPro" id="IPR012347">
    <property type="entry name" value="Ferritin-like"/>
</dbReference>
<evidence type="ECO:0000313" key="4">
    <source>
        <dbReference type="EMBL" id="SHM90152.1"/>
    </source>
</evidence>
<feature type="transmembrane region" description="Helical" evidence="2">
    <location>
        <begin position="47"/>
        <end position="66"/>
    </location>
</feature>
<dbReference type="Gene3D" id="1.20.1260.10">
    <property type="match status" value="1"/>
</dbReference>
<dbReference type="Proteomes" id="UP000184513">
    <property type="component" value="Unassembled WGS sequence"/>
</dbReference>
<feature type="region of interest" description="Disordered" evidence="1">
    <location>
        <begin position="163"/>
        <end position="187"/>
    </location>
</feature>
<accession>A0A1M7MH25</accession>
<keyword evidence="2" id="KW-0812">Transmembrane</keyword>
<dbReference type="STRING" id="388280.SAMN04488057_104295"/>
<reference evidence="4 5" key="1">
    <citation type="submission" date="2016-11" db="EMBL/GenBank/DDBJ databases">
        <authorList>
            <person name="Jaros S."/>
            <person name="Januszkiewicz K."/>
            <person name="Wedrychowicz H."/>
        </authorList>
    </citation>
    <scope>NUCLEOTIDE SEQUENCE [LARGE SCALE GENOMIC DNA]</scope>
    <source>
        <strain evidence="4 5">CGMCC 1.6102</strain>
    </source>
</reference>
<keyword evidence="2" id="KW-0472">Membrane</keyword>
<evidence type="ECO:0000259" key="3">
    <source>
        <dbReference type="Pfam" id="PF03713"/>
    </source>
</evidence>
<keyword evidence="5" id="KW-1185">Reference proteome</keyword>
<dbReference type="Pfam" id="PF03713">
    <property type="entry name" value="DUF305"/>
    <property type="match status" value="1"/>
</dbReference>
<dbReference type="InterPro" id="IPR005183">
    <property type="entry name" value="DUF305_CopM-like"/>
</dbReference>
<dbReference type="AlphaFoldDB" id="A0A1M7MH25"/>
<evidence type="ECO:0000256" key="2">
    <source>
        <dbReference type="SAM" id="Phobius"/>
    </source>
</evidence>
<evidence type="ECO:0000313" key="5">
    <source>
        <dbReference type="Proteomes" id="UP000184513"/>
    </source>
</evidence>
<name>A0A1M7MH25_9BACT</name>
<dbReference type="OrthoDB" id="517560at2"/>
<feature type="domain" description="DUF305" evidence="3">
    <location>
        <begin position="102"/>
        <end position="164"/>
    </location>
</feature>
<feature type="transmembrane region" description="Helical" evidence="2">
    <location>
        <begin position="73"/>
        <end position="93"/>
    </location>
</feature>
<sequence length="187" mass="21644">MENQHKNGNNYGKFFAMIATAMVAMFFLMYTHSYQIIDHFWYSETRFFMTLIMAGSMIIIMLLFMLNMYKKRGANIAIIGLGIVLIAGGIGLVRSQVTVTGVDYMEGMIPHHSIAILTSERAQIKDVRVRKLADEIIKAQRREIMEMQWLINDIRENGVVETEEEKKNRPLPEFEGKLDEETRNMND</sequence>